<dbReference type="AlphaFoldDB" id="A0A085MBV3"/>
<proteinExistence type="predicted"/>
<sequence length="173" mass="20204">MVKYQPSAEASRTGRVQNDLTVLEKVSRERLIALVAAEQTRSLALETVSHRLQQHQAVLNTDEQHREEVVVARDRQEHRDLCHDHTRFSRCLNDPRTCDVPFDNQFSRTGQHRESGFTLRKPKVALCNRDNTYINKDDGFKNERLFNGVLKFHRISCYGQVKPFIYIRSARKP</sequence>
<dbReference type="EMBL" id="KL363205">
    <property type="protein sequence ID" value="KFD54699.1"/>
    <property type="molecule type" value="Genomic_DNA"/>
</dbReference>
<keyword evidence="2" id="KW-1185">Reference proteome</keyword>
<protein>
    <submittedName>
        <fullName evidence="1">Uncharacterized protein</fullName>
    </submittedName>
</protein>
<name>A0A085MBV3_9BILA</name>
<organism evidence="1 2">
    <name type="scientific">Trichuris suis</name>
    <name type="common">pig whipworm</name>
    <dbReference type="NCBI Taxonomy" id="68888"/>
    <lineage>
        <taxon>Eukaryota</taxon>
        <taxon>Metazoa</taxon>
        <taxon>Ecdysozoa</taxon>
        <taxon>Nematoda</taxon>
        <taxon>Enoplea</taxon>
        <taxon>Dorylaimia</taxon>
        <taxon>Trichinellida</taxon>
        <taxon>Trichuridae</taxon>
        <taxon>Trichuris</taxon>
    </lineage>
</organism>
<evidence type="ECO:0000313" key="2">
    <source>
        <dbReference type="Proteomes" id="UP000030764"/>
    </source>
</evidence>
<reference evidence="1 2" key="1">
    <citation type="journal article" date="2014" name="Nat. Genet.">
        <title>Genome and transcriptome of the porcine whipworm Trichuris suis.</title>
        <authorList>
            <person name="Jex A.R."/>
            <person name="Nejsum P."/>
            <person name="Schwarz E.M."/>
            <person name="Hu L."/>
            <person name="Young N.D."/>
            <person name="Hall R.S."/>
            <person name="Korhonen P.K."/>
            <person name="Liao S."/>
            <person name="Thamsborg S."/>
            <person name="Xia J."/>
            <person name="Xu P."/>
            <person name="Wang S."/>
            <person name="Scheerlinck J.P."/>
            <person name="Hofmann A."/>
            <person name="Sternberg P.W."/>
            <person name="Wang J."/>
            <person name="Gasser R.B."/>
        </authorList>
    </citation>
    <scope>NUCLEOTIDE SEQUENCE [LARGE SCALE GENOMIC DNA]</scope>
    <source>
        <strain evidence="1">DCEP-RM93M</strain>
    </source>
</reference>
<evidence type="ECO:0000313" key="1">
    <source>
        <dbReference type="EMBL" id="KFD54699.1"/>
    </source>
</evidence>
<accession>A0A085MBV3</accession>
<gene>
    <name evidence="1" type="ORF">M513_04399</name>
</gene>
<dbReference type="Proteomes" id="UP000030764">
    <property type="component" value="Unassembled WGS sequence"/>
</dbReference>